<dbReference type="EMBL" id="CM017613">
    <property type="protein sequence ID" value="TYI31735.1"/>
    <property type="molecule type" value="Genomic_DNA"/>
</dbReference>
<proteinExistence type="predicted"/>
<keyword evidence="2" id="KW-1185">Reference proteome</keyword>
<protein>
    <submittedName>
        <fullName evidence="1">Uncharacterized protein</fullName>
    </submittedName>
</protein>
<evidence type="ECO:0000313" key="2">
    <source>
        <dbReference type="Proteomes" id="UP000322667"/>
    </source>
</evidence>
<sequence>MDSSDDRFCNLIFIPILPSLITQIPTNTTFGGFSTDSDGSQLPGRLNPLVRSNHKYTLMVAILRST</sequence>
<organism evidence="1 2">
    <name type="scientific">Gossypium tomentosum</name>
    <name type="common">Hawaiian cotton</name>
    <name type="synonym">Gossypium sandvicense</name>
    <dbReference type="NCBI Taxonomy" id="34277"/>
    <lineage>
        <taxon>Eukaryota</taxon>
        <taxon>Viridiplantae</taxon>
        <taxon>Streptophyta</taxon>
        <taxon>Embryophyta</taxon>
        <taxon>Tracheophyta</taxon>
        <taxon>Spermatophyta</taxon>
        <taxon>Magnoliopsida</taxon>
        <taxon>eudicotyledons</taxon>
        <taxon>Gunneridae</taxon>
        <taxon>Pentapetalae</taxon>
        <taxon>rosids</taxon>
        <taxon>malvids</taxon>
        <taxon>Malvales</taxon>
        <taxon>Malvaceae</taxon>
        <taxon>Malvoideae</taxon>
        <taxon>Gossypium</taxon>
    </lineage>
</organism>
<dbReference type="AlphaFoldDB" id="A0A5D2QWB0"/>
<reference evidence="1 2" key="1">
    <citation type="submission" date="2019-07" db="EMBL/GenBank/DDBJ databases">
        <title>WGS assembly of Gossypium tomentosum.</title>
        <authorList>
            <person name="Chen Z.J."/>
            <person name="Sreedasyam A."/>
            <person name="Ando A."/>
            <person name="Song Q."/>
            <person name="De L."/>
            <person name="Hulse-Kemp A."/>
            <person name="Ding M."/>
            <person name="Ye W."/>
            <person name="Kirkbride R."/>
            <person name="Jenkins J."/>
            <person name="Plott C."/>
            <person name="Lovell J."/>
            <person name="Lin Y.-M."/>
            <person name="Vaughn R."/>
            <person name="Liu B."/>
            <person name="Li W."/>
            <person name="Simpson S."/>
            <person name="Scheffler B."/>
            <person name="Saski C."/>
            <person name="Grover C."/>
            <person name="Hu G."/>
            <person name="Conover J."/>
            <person name="Carlson J."/>
            <person name="Shu S."/>
            <person name="Boston L."/>
            <person name="Williams M."/>
            <person name="Peterson D."/>
            <person name="Mcgee K."/>
            <person name="Jones D."/>
            <person name="Wendel J."/>
            <person name="Stelly D."/>
            <person name="Grimwood J."/>
            <person name="Schmutz J."/>
        </authorList>
    </citation>
    <scope>NUCLEOTIDE SEQUENCE [LARGE SCALE GENOMIC DNA]</scope>
    <source>
        <strain evidence="1">7179.01</strain>
    </source>
</reference>
<name>A0A5D2QWB0_GOSTO</name>
<gene>
    <name evidence="1" type="ORF">ES332_A04G005400v1</name>
</gene>
<evidence type="ECO:0000313" key="1">
    <source>
        <dbReference type="EMBL" id="TYI31735.1"/>
    </source>
</evidence>
<dbReference type="Proteomes" id="UP000322667">
    <property type="component" value="Chromosome A04"/>
</dbReference>
<accession>A0A5D2QWB0</accession>